<dbReference type="GO" id="GO:0005227">
    <property type="term" value="F:calcium-activated cation channel activity"/>
    <property type="evidence" value="ECO:0007669"/>
    <property type="project" value="InterPro"/>
</dbReference>
<evidence type="ECO:0000313" key="15">
    <source>
        <dbReference type="Proteomes" id="UP001370490"/>
    </source>
</evidence>
<evidence type="ECO:0000256" key="3">
    <source>
        <dbReference type="ARBA" id="ARBA00022448"/>
    </source>
</evidence>
<evidence type="ECO:0000256" key="8">
    <source>
        <dbReference type="ARBA" id="ARBA00023136"/>
    </source>
</evidence>
<evidence type="ECO:0000256" key="1">
    <source>
        <dbReference type="ARBA" id="ARBA00004141"/>
    </source>
</evidence>
<dbReference type="Proteomes" id="UP001370490">
    <property type="component" value="Unassembled WGS sequence"/>
</dbReference>
<feature type="transmembrane region" description="Helical" evidence="10">
    <location>
        <begin position="84"/>
        <end position="107"/>
    </location>
</feature>
<organism evidence="14 15">
    <name type="scientific">Dillenia turbinata</name>
    <dbReference type="NCBI Taxonomy" id="194707"/>
    <lineage>
        <taxon>Eukaryota</taxon>
        <taxon>Viridiplantae</taxon>
        <taxon>Streptophyta</taxon>
        <taxon>Embryophyta</taxon>
        <taxon>Tracheophyta</taxon>
        <taxon>Spermatophyta</taxon>
        <taxon>Magnoliopsida</taxon>
        <taxon>eudicotyledons</taxon>
        <taxon>Gunneridae</taxon>
        <taxon>Pentapetalae</taxon>
        <taxon>Dilleniales</taxon>
        <taxon>Dilleniaceae</taxon>
        <taxon>Dillenia</taxon>
    </lineage>
</organism>
<keyword evidence="7" id="KW-0406">Ion transport</keyword>
<feature type="domain" description="CSC1/OSCA1-like N-terminal transmembrane" evidence="12">
    <location>
        <begin position="5"/>
        <end position="166"/>
    </location>
</feature>
<dbReference type="Pfam" id="PF14703">
    <property type="entry name" value="PHM7_cyt"/>
    <property type="match status" value="1"/>
</dbReference>
<keyword evidence="3" id="KW-0813">Transport</keyword>
<feature type="domain" description="CSC1/OSCA1-like 7TM region" evidence="11">
    <location>
        <begin position="366"/>
        <end position="637"/>
    </location>
</feature>
<comment type="similarity">
    <text evidence="2">Belongs to the CSC1 (TC 1.A.17) family.</text>
</comment>
<dbReference type="AlphaFoldDB" id="A0AAN8YVZ6"/>
<dbReference type="InterPro" id="IPR027815">
    <property type="entry name" value="CSC1/OSCA1-like_cyt"/>
</dbReference>
<evidence type="ECO:0000256" key="6">
    <source>
        <dbReference type="ARBA" id="ARBA00022989"/>
    </source>
</evidence>
<evidence type="ECO:0000256" key="9">
    <source>
        <dbReference type="ARBA" id="ARBA00023303"/>
    </source>
</evidence>
<keyword evidence="6 10" id="KW-1133">Transmembrane helix</keyword>
<dbReference type="InterPro" id="IPR003864">
    <property type="entry name" value="CSC1/OSCA1-like_7TM"/>
</dbReference>
<comment type="subcellular location">
    <subcellularLocation>
        <location evidence="1">Membrane</location>
        <topology evidence="1">Multi-pass membrane protein</topology>
    </subcellularLocation>
</comment>
<name>A0AAN8YVZ6_9MAGN</name>
<feature type="transmembrane region" description="Helical" evidence="10">
    <location>
        <begin position="643"/>
        <end position="662"/>
    </location>
</feature>
<dbReference type="InterPro" id="IPR032880">
    <property type="entry name" value="CSC1/OSCA1-like_N"/>
</dbReference>
<proteinExistence type="inferred from homology"/>
<evidence type="ECO:0000256" key="7">
    <source>
        <dbReference type="ARBA" id="ARBA00023065"/>
    </source>
</evidence>
<evidence type="ECO:0000313" key="14">
    <source>
        <dbReference type="EMBL" id="KAK6917129.1"/>
    </source>
</evidence>
<evidence type="ECO:0000256" key="2">
    <source>
        <dbReference type="ARBA" id="ARBA00007779"/>
    </source>
</evidence>
<feature type="transmembrane region" description="Helical" evidence="10">
    <location>
        <begin position="460"/>
        <end position="482"/>
    </location>
</feature>
<feature type="transmembrane region" description="Helical" evidence="10">
    <location>
        <begin position="146"/>
        <end position="165"/>
    </location>
</feature>
<dbReference type="InterPro" id="IPR045122">
    <property type="entry name" value="Csc1-like"/>
</dbReference>
<evidence type="ECO:0000259" key="13">
    <source>
        <dbReference type="Pfam" id="PF14703"/>
    </source>
</evidence>
<keyword evidence="15" id="KW-1185">Reference proteome</keyword>
<feature type="transmembrane region" description="Helical" evidence="10">
    <location>
        <begin position="368"/>
        <end position="391"/>
    </location>
</feature>
<comment type="caution">
    <text evidence="14">The sequence shown here is derived from an EMBL/GenBank/DDBJ whole genome shotgun (WGS) entry which is preliminary data.</text>
</comment>
<sequence length="724" mass="81902">MDFSSFLTSLGTSFIIFVVLMLLFTWLSRKPGNEEVYYPNRILKGLDPWEGRSRTRNPFAWIKEALSSSEQDVISMSGVDTAVYFVYLTTVLGILVLVSVLLLPVLLPVAATDNNVKLKSETTSNGTFNDLDKLSMGNITEKSSRLWAFLLATYWISLVAYYLLWKAYKHVSNLRATALMSPEVRVEQFAVLVRDIPPPLEGQTRKEQVDSYFKAIYPDTFYRSLVITNNKVVNKIWEEMEGYRKKLSRAETIYAESKTNGNPEGTKPTNKTGFLGLLGPKVDSLEYYNEKINELIPKLESEQKVTLKEKQQASAIIFFTSRVTAASAGQSLHAQLVDTWTVMDAPQPCELLWKNLPINCYERQIRQCVVYVIVALTIFFYMIPIGIISAFTTLENLEKLLPFLKSVLEQEAVRTVLGAYLPQLALIIFLAMLPKLLLFLSKTEGIPSESHAVRAASGKYFYFTVLNVFIGVTVGGTLFGTFKTIEKNPNKIVDLLASSLPSNATFFITYVALQFFVGYGLELSRIVPLIIFHLKKKYLCKTKAEVKEAWAPGDLSYATRFPGDMLILTVVLCYSVIAPIILVFGVIYFGLGWLILRNQALKVYVPTYESYGRMWPHMYKRVVATLVLFQLTMFGYFGVKKFVYAPILIPLPIFSLIFALVCDKRFYRAFQSTSLEAAAGHLKETPNMDQIFRSYFPPSLSHEKIEDDQFEDALSQVSRSGSMA</sequence>
<feature type="transmembrane region" description="Helical" evidence="10">
    <location>
        <begin position="617"/>
        <end position="637"/>
    </location>
</feature>
<feature type="domain" description="CSC1/OSCA1-like cytosolic" evidence="13">
    <location>
        <begin position="188"/>
        <end position="355"/>
    </location>
</feature>
<gene>
    <name evidence="14" type="ORF">RJ641_017880</name>
</gene>
<feature type="transmembrane region" description="Helical" evidence="10">
    <location>
        <begin position="565"/>
        <end position="596"/>
    </location>
</feature>
<dbReference type="PANTHER" id="PTHR13018:SF100">
    <property type="entry name" value="CSC1-LIKE PROTEIN ERD4"/>
    <property type="match status" value="1"/>
</dbReference>
<dbReference type="PANTHER" id="PTHR13018">
    <property type="entry name" value="PROBABLE MEMBRANE PROTEIN DUF221-RELATED"/>
    <property type="match status" value="1"/>
</dbReference>
<reference evidence="14 15" key="1">
    <citation type="submission" date="2023-12" db="EMBL/GenBank/DDBJ databases">
        <title>A high-quality genome assembly for Dillenia turbinata (Dilleniales).</title>
        <authorList>
            <person name="Chanderbali A."/>
        </authorList>
    </citation>
    <scope>NUCLEOTIDE SEQUENCE [LARGE SCALE GENOMIC DNA]</scope>
    <source>
        <strain evidence="14">LSX21</strain>
        <tissue evidence="14">Leaf</tissue>
    </source>
</reference>
<evidence type="ECO:0000256" key="4">
    <source>
        <dbReference type="ARBA" id="ARBA00022692"/>
    </source>
</evidence>
<dbReference type="Pfam" id="PF13967">
    <property type="entry name" value="RSN1_TM"/>
    <property type="match status" value="1"/>
</dbReference>
<dbReference type="EMBL" id="JBAMMX010000023">
    <property type="protein sequence ID" value="KAK6917129.1"/>
    <property type="molecule type" value="Genomic_DNA"/>
</dbReference>
<dbReference type="Pfam" id="PF02714">
    <property type="entry name" value="RSN1_7TM"/>
    <property type="match status" value="1"/>
</dbReference>
<evidence type="ECO:0000259" key="12">
    <source>
        <dbReference type="Pfam" id="PF13967"/>
    </source>
</evidence>
<keyword evidence="8 10" id="KW-0472">Membrane</keyword>
<protein>
    <submittedName>
        <fullName evidence="14">CSC1/OSCA1-like, cytosolic domain</fullName>
    </submittedName>
</protein>
<keyword evidence="4 10" id="KW-0812">Transmembrane</keyword>
<dbReference type="GO" id="GO:0005886">
    <property type="term" value="C:plasma membrane"/>
    <property type="evidence" value="ECO:0007669"/>
    <property type="project" value="TreeGrafter"/>
</dbReference>
<accession>A0AAN8YVZ6</accession>
<evidence type="ECO:0000256" key="5">
    <source>
        <dbReference type="ARBA" id="ARBA00022837"/>
    </source>
</evidence>
<keyword evidence="9" id="KW-0407">Ion channel</keyword>
<evidence type="ECO:0000256" key="10">
    <source>
        <dbReference type="SAM" id="Phobius"/>
    </source>
</evidence>
<evidence type="ECO:0000259" key="11">
    <source>
        <dbReference type="Pfam" id="PF02714"/>
    </source>
</evidence>
<keyword evidence="5" id="KW-0106">Calcium</keyword>
<feature type="transmembrane region" description="Helical" evidence="10">
    <location>
        <begin position="6"/>
        <end position="27"/>
    </location>
</feature>